<dbReference type="GO" id="GO:0016491">
    <property type="term" value="F:oxidoreductase activity"/>
    <property type="evidence" value="ECO:0007669"/>
    <property type="project" value="UniProtKB-KW"/>
</dbReference>
<dbReference type="AlphaFoldDB" id="A0A223N0D1"/>
<keyword evidence="5" id="KW-1185">Reference proteome</keyword>
<dbReference type="PANTHER" id="PTHR43333:SF1">
    <property type="entry name" value="D-ISOMER SPECIFIC 2-HYDROXYACID DEHYDROGENASE NAD-BINDING DOMAIN-CONTAINING PROTEIN"/>
    <property type="match status" value="1"/>
</dbReference>
<dbReference type="KEGG" id="vqi:CCZ37_12205"/>
<feature type="domain" description="D-isomer specific 2-hydroxyacid dehydrogenase NAD-binding" evidence="3">
    <location>
        <begin position="100"/>
        <end position="273"/>
    </location>
</feature>
<dbReference type="EMBL" id="CP022741">
    <property type="protein sequence ID" value="ASU23304.1"/>
    <property type="molecule type" value="Genomic_DNA"/>
</dbReference>
<organism evidence="4 5">
    <name type="scientific">Vibrio qinghaiensis</name>
    <dbReference type="NCBI Taxonomy" id="2025808"/>
    <lineage>
        <taxon>Bacteria</taxon>
        <taxon>Pseudomonadati</taxon>
        <taxon>Pseudomonadota</taxon>
        <taxon>Gammaproteobacteria</taxon>
        <taxon>Vibrionales</taxon>
        <taxon>Vibrionaceae</taxon>
        <taxon>Vibrio</taxon>
    </lineage>
</organism>
<dbReference type="RefSeq" id="WP_094500638.1">
    <property type="nucleotide sequence ID" value="NZ_CAWNHI010000001.1"/>
</dbReference>
<dbReference type="GO" id="GO:0051287">
    <property type="term" value="F:NAD binding"/>
    <property type="evidence" value="ECO:0007669"/>
    <property type="project" value="InterPro"/>
</dbReference>
<keyword evidence="1" id="KW-0560">Oxidoreductase</keyword>
<accession>A0A223N0D1</accession>
<dbReference type="CDD" id="cd05300">
    <property type="entry name" value="2-Hacid_dh_1"/>
    <property type="match status" value="1"/>
</dbReference>
<dbReference type="PANTHER" id="PTHR43333">
    <property type="entry name" value="2-HACID_DH_C DOMAIN-CONTAINING PROTEIN"/>
    <property type="match status" value="1"/>
</dbReference>
<evidence type="ECO:0000313" key="5">
    <source>
        <dbReference type="Proteomes" id="UP000215148"/>
    </source>
</evidence>
<dbReference type="InterPro" id="IPR036291">
    <property type="entry name" value="NAD(P)-bd_dom_sf"/>
</dbReference>
<keyword evidence="2" id="KW-0520">NAD</keyword>
<reference evidence="4 5" key="1">
    <citation type="submission" date="2017-08" db="EMBL/GenBank/DDBJ databases">
        <title>The Vibrio qinghaiensis sp.-Q67 is a luminous bacteria isolated firstly from Qinghai lake, Qinghai province, China, which has been proved to be very sensitive to detect environmental and food pollutants. Therefore, complete genome analysis of V. qinghaiensis sp.-Q67 highlights the potential application of this strain on detection of hazards in the contaminated environments.</title>
        <authorList>
            <person name="Gong L."/>
        </authorList>
    </citation>
    <scope>NUCLEOTIDE SEQUENCE [LARGE SCALE GENOMIC DNA]</scope>
    <source>
        <strain evidence="4 5">Q67</strain>
    </source>
</reference>
<evidence type="ECO:0000256" key="2">
    <source>
        <dbReference type="ARBA" id="ARBA00023027"/>
    </source>
</evidence>
<dbReference type="InterPro" id="IPR006140">
    <property type="entry name" value="D-isomer_DH_NAD-bd"/>
</dbReference>
<dbReference type="SUPFAM" id="SSF51735">
    <property type="entry name" value="NAD(P)-binding Rossmann-fold domains"/>
    <property type="match status" value="1"/>
</dbReference>
<dbReference type="Pfam" id="PF02826">
    <property type="entry name" value="2-Hacid_dh_C"/>
    <property type="match status" value="1"/>
</dbReference>
<gene>
    <name evidence="4" type="ORF">CCZ37_12205</name>
</gene>
<evidence type="ECO:0000256" key="1">
    <source>
        <dbReference type="ARBA" id="ARBA00023002"/>
    </source>
</evidence>
<proteinExistence type="predicted"/>
<dbReference type="Gene3D" id="3.40.50.720">
    <property type="entry name" value="NAD(P)-binding Rossmann-like Domain"/>
    <property type="match status" value="2"/>
</dbReference>
<protein>
    <submittedName>
        <fullName evidence="4">D-2-hydroxyacid dehydrogenase</fullName>
    </submittedName>
</protein>
<sequence>MNNFTHKLYILTEHNDIYRQAIEQAQLSGLAITDDRSEATILLAAPPLAAKYLDDFPQLEWLHWEYAGVDTLMSPQLRQDYELTNVKGIFGQQIAEYVLGNLIAHFRHFACYAQQQAAKQWQTHPYQSINDKTMVILGTGSIGSHLAKVAKAFGLHVIGVNRTGIPAKNGGFDKTYHINELATALAHAEVVVSTLPNTPHTKGLLNKSTLSHCHNALLFNVGRGKNLVESDLIALIEEGHIQHAYLDVFEKEPLSEDHPFWTHPAISLTPHIAAVSFPEQVMEIFTRNYHLWRDGFQLENRIDFEKGY</sequence>
<evidence type="ECO:0000259" key="3">
    <source>
        <dbReference type="Pfam" id="PF02826"/>
    </source>
</evidence>
<dbReference type="SUPFAM" id="SSF52283">
    <property type="entry name" value="Formate/glycerate dehydrogenase catalytic domain-like"/>
    <property type="match status" value="1"/>
</dbReference>
<name>A0A223N0D1_9VIBR</name>
<evidence type="ECO:0000313" key="4">
    <source>
        <dbReference type="EMBL" id="ASU23304.1"/>
    </source>
</evidence>
<dbReference type="FunFam" id="3.40.50.720:FF:000363">
    <property type="entry name" value="D-isomer specific 2-hydroxyacid dehydrogenase"/>
    <property type="match status" value="1"/>
</dbReference>
<dbReference type="Proteomes" id="UP000215148">
    <property type="component" value="Chromosome 1"/>
</dbReference>